<dbReference type="STRING" id="2903.R1E126"/>
<keyword evidence="7" id="KW-1185">Reference proteome</keyword>
<dbReference type="GO" id="GO:0051082">
    <property type="term" value="F:unfolded protein binding"/>
    <property type="evidence" value="ECO:0007669"/>
    <property type="project" value="InterPro"/>
</dbReference>
<dbReference type="InterPro" id="IPR000397">
    <property type="entry name" value="Heat_shock_Hsp33"/>
</dbReference>
<keyword evidence="5" id="KW-0676">Redox-active center</keyword>
<dbReference type="OMA" id="DMQCECC"/>
<evidence type="ECO:0000313" key="7">
    <source>
        <dbReference type="Proteomes" id="UP000013827"/>
    </source>
</evidence>
<reference evidence="7" key="1">
    <citation type="journal article" date="2013" name="Nature">
        <title>Pan genome of the phytoplankton Emiliania underpins its global distribution.</title>
        <authorList>
            <person name="Read B.A."/>
            <person name="Kegel J."/>
            <person name="Klute M.J."/>
            <person name="Kuo A."/>
            <person name="Lefebvre S.C."/>
            <person name="Maumus F."/>
            <person name="Mayer C."/>
            <person name="Miller J."/>
            <person name="Monier A."/>
            <person name="Salamov A."/>
            <person name="Young J."/>
            <person name="Aguilar M."/>
            <person name="Claverie J.M."/>
            <person name="Frickenhaus S."/>
            <person name="Gonzalez K."/>
            <person name="Herman E.K."/>
            <person name="Lin Y.C."/>
            <person name="Napier J."/>
            <person name="Ogata H."/>
            <person name="Sarno A.F."/>
            <person name="Shmutz J."/>
            <person name="Schroeder D."/>
            <person name="de Vargas C."/>
            <person name="Verret F."/>
            <person name="von Dassow P."/>
            <person name="Valentin K."/>
            <person name="Van de Peer Y."/>
            <person name="Wheeler G."/>
            <person name="Dacks J.B."/>
            <person name="Delwiche C.F."/>
            <person name="Dyhrman S.T."/>
            <person name="Glockner G."/>
            <person name="John U."/>
            <person name="Richards T."/>
            <person name="Worden A.Z."/>
            <person name="Zhang X."/>
            <person name="Grigoriev I.V."/>
            <person name="Allen A.E."/>
            <person name="Bidle K."/>
            <person name="Borodovsky M."/>
            <person name="Bowler C."/>
            <person name="Brownlee C."/>
            <person name="Cock J.M."/>
            <person name="Elias M."/>
            <person name="Gladyshev V.N."/>
            <person name="Groth M."/>
            <person name="Guda C."/>
            <person name="Hadaegh A."/>
            <person name="Iglesias-Rodriguez M.D."/>
            <person name="Jenkins J."/>
            <person name="Jones B.M."/>
            <person name="Lawson T."/>
            <person name="Leese F."/>
            <person name="Lindquist E."/>
            <person name="Lobanov A."/>
            <person name="Lomsadze A."/>
            <person name="Malik S.B."/>
            <person name="Marsh M.E."/>
            <person name="Mackinder L."/>
            <person name="Mock T."/>
            <person name="Mueller-Roeber B."/>
            <person name="Pagarete A."/>
            <person name="Parker M."/>
            <person name="Probert I."/>
            <person name="Quesneville H."/>
            <person name="Raines C."/>
            <person name="Rensing S.A."/>
            <person name="Riano-Pachon D.M."/>
            <person name="Richier S."/>
            <person name="Rokitta S."/>
            <person name="Shiraiwa Y."/>
            <person name="Soanes D.M."/>
            <person name="van der Giezen M."/>
            <person name="Wahlund T.M."/>
            <person name="Williams B."/>
            <person name="Wilson W."/>
            <person name="Wolfe G."/>
            <person name="Wurch L.L."/>
        </authorList>
    </citation>
    <scope>NUCLEOTIDE SEQUENCE</scope>
</reference>
<dbReference type="InterPro" id="IPR016154">
    <property type="entry name" value="Heat_shock_Hsp33_C"/>
</dbReference>
<keyword evidence="4" id="KW-0143">Chaperone</keyword>
<dbReference type="HOGENOM" id="CLU_054493_1_1_1"/>
<accession>A0A0D3KZB2</accession>
<keyword evidence="3" id="KW-1015">Disulfide bond</keyword>
<protein>
    <recommendedName>
        <fullName evidence="8">Molecular chaperone Hsp33</fullName>
    </recommendedName>
</protein>
<evidence type="ECO:0000256" key="5">
    <source>
        <dbReference type="ARBA" id="ARBA00023284"/>
    </source>
</evidence>
<dbReference type="PANTHER" id="PTHR30111">
    <property type="entry name" value="33 KDA CHAPERONIN"/>
    <property type="match status" value="1"/>
</dbReference>
<dbReference type="EnsemblProtists" id="EOD41097">
    <property type="protein sequence ID" value="EOD41097"/>
    <property type="gene ID" value="EMIHUDRAFT_317418"/>
</dbReference>
<dbReference type="RefSeq" id="XP_005793526.1">
    <property type="nucleotide sequence ID" value="XM_005793469.1"/>
</dbReference>
<dbReference type="GeneID" id="17286368"/>
<dbReference type="GO" id="GO:0042026">
    <property type="term" value="P:protein refolding"/>
    <property type="evidence" value="ECO:0007669"/>
    <property type="project" value="TreeGrafter"/>
</dbReference>
<dbReference type="Pfam" id="PF01430">
    <property type="entry name" value="HSP33"/>
    <property type="match status" value="1"/>
</dbReference>
<dbReference type="Gene3D" id="3.55.30.10">
    <property type="entry name" value="Hsp33 domain"/>
    <property type="match status" value="1"/>
</dbReference>
<evidence type="ECO:0008006" key="8">
    <source>
        <dbReference type="Google" id="ProtNLM"/>
    </source>
</evidence>
<dbReference type="InterPro" id="IPR016153">
    <property type="entry name" value="Heat_shock_Hsp33_N"/>
</dbReference>
<keyword evidence="2" id="KW-0862">Zinc</keyword>
<dbReference type="SUPFAM" id="SSF64397">
    <property type="entry name" value="Hsp33 domain"/>
    <property type="match status" value="1"/>
</dbReference>
<dbReference type="SUPFAM" id="SSF118352">
    <property type="entry name" value="HSP33 redox switch-like"/>
    <property type="match status" value="1"/>
</dbReference>
<proteinExistence type="predicted"/>
<dbReference type="Gene3D" id="3.90.1280.10">
    <property type="entry name" value="HSP33 redox switch-like"/>
    <property type="match status" value="1"/>
</dbReference>
<organism evidence="6 7">
    <name type="scientific">Emiliania huxleyi (strain CCMP1516)</name>
    <dbReference type="NCBI Taxonomy" id="280463"/>
    <lineage>
        <taxon>Eukaryota</taxon>
        <taxon>Haptista</taxon>
        <taxon>Haptophyta</taxon>
        <taxon>Prymnesiophyceae</taxon>
        <taxon>Isochrysidales</taxon>
        <taxon>Noelaerhabdaceae</taxon>
        <taxon>Emiliania</taxon>
    </lineage>
</organism>
<dbReference type="PANTHER" id="PTHR30111:SF1">
    <property type="entry name" value="33 KDA CHAPERONIN"/>
    <property type="match status" value="1"/>
</dbReference>
<evidence type="ECO:0000256" key="1">
    <source>
        <dbReference type="ARBA" id="ARBA00022490"/>
    </source>
</evidence>
<name>A0A0D3KZB2_EMIH1</name>
<dbReference type="KEGG" id="ehx:EMIHUDRAFT_317418"/>
<evidence type="ECO:0000256" key="2">
    <source>
        <dbReference type="ARBA" id="ARBA00022833"/>
    </source>
</evidence>
<dbReference type="AlphaFoldDB" id="A0A0D3KZB2"/>
<evidence type="ECO:0000256" key="4">
    <source>
        <dbReference type="ARBA" id="ARBA00023186"/>
    </source>
</evidence>
<dbReference type="eggNOG" id="ENOG502QRJN">
    <property type="taxonomic scope" value="Eukaryota"/>
</dbReference>
<dbReference type="Proteomes" id="UP000013827">
    <property type="component" value="Unassembled WGS sequence"/>
</dbReference>
<evidence type="ECO:0000313" key="6">
    <source>
        <dbReference type="EnsemblProtists" id="EOD41097"/>
    </source>
</evidence>
<sequence length="284" mass="30133">MATAVSADGSISAKAVVTTPLVAEATRLQGLGMLAAAALGRALTCTLLVADGLKDEETFQVTFNGDGPLRGVMATANGKLESRGYVGNPAVTLPPTGAGKLDVGGGVGKGSLQVVRQKHLPGADLPSQYSSITEIRTGEIPEDINYFLLESEQRQGALAAGVFVAGVRVDAGGGWYVQLLPFAAEESIVRLEENIAKLASRSPTSLVREGLGPREIVDLLLDGLEPVFADDKPARVLRTMALIPREELEEMLTSNEVIEARCEFCGTLYRSTPEELREKLEARE</sequence>
<keyword evidence="1" id="KW-0963">Cytoplasm</keyword>
<dbReference type="GO" id="GO:0005737">
    <property type="term" value="C:cytoplasm"/>
    <property type="evidence" value="ECO:0007669"/>
    <property type="project" value="InterPro"/>
</dbReference>
<evidence type="ECO:0000256" key="3">
    <source>
        <dbReference type="ARBA" id="ARBA00023157"/>
    </source>
</evidence>
<reference evidence="6" key="2">
    <citation type="submission" date="2024-10" db="UniProtKB">
        <authorList>
            <consortium name="EnsemblProtists"/>
        </authorList>
    </citation>
    <scope>IDENTIFICATION</scope>
</reference>
<dbReference type="PaxDb" id="2903-EOD41097"/>
<dbReference type="GO" id="GO:0044183">
    <property type="term" value="F:protein folding chaperone"/>
    <property type="evidence" value="ECO:0007669"/>
    <property type="project" value="TreeGrafter"/>
</dbReference>